<protein>
    <submittedName>
        <fullName evidence="2">Uncharacterized protein</fullName>
    </submittedName>
</protein>
<dbReference type="Proteomes" id="UP001220256">
    <property type="component" value="Unassembled WGS sequence"/>
</dbReference>
<organism evidence="2 3">
    <name type="scientific">Penicillium chrysogenum</name>
    <name type="common">Penicillium notatum</name>
    <dbReference type="NCBI Taxonomy" id="5076"/>
    <lineage>
        <taxon>Eukaryota</taxon>
        <taxon>Fungi</taxon>
        <taxon>Dikarya</taxon>
        <taxon>Ascomycota</taxon>
        <taxon>Pezizomycotina</taxon>
        <taxon>Eurotiomycetes</taxon>
        <taxon>Eurotiomycetidae</taxon>
        <taxon>Eurotiales</taxon>
        <taxon>Aspergillaceae</taxon>
        <taxon>Penicillium</taxon>
        <taxon>Penicillium chrysogenum species complex</taxon>
    </lineage>
</organism>
<proteinExistence type="predicted"/>
<dbReference type="EMBL" id="JAPVEB010000001">
    <property type="protein sequence ID" value="KAJ5283363.1"/>
    <property type="molecule type" value="Genomic_DNA"/>
</dbReference>
<evidence type="ECO:0000313" key="2">
    <source>
        <dbReference type="EMBL" id="KAJ5283363.1"/>
    </source>
</evidence>
<comment type="caution">
    <text evidence="2">The sequence shown here is derived from an EMBL/GenBank/DDBJ whole genome shotgun (WGS) entry which is preliminary data.</text>
</comment>
<sequence>MDIFSFSLLSFQRPLANATFAGPRAAGGSGGTSRAATNPSSKTGSPGSMVAANELTGETPLVMFVSFVVPFCPR</sequence>
<reference evidence="2 3" key="1">
    <citation type="journal article" date="2023" name="IMA Fungus">
        <title>Comparative genomic study of the Penicillium genus elucidates a diverse pangenome and 15 lateral gene transfer events.</title>
        <authorList>
            <person name="Petersen C."/>
            <person name="Sorensen T."/>
            <person name="Nielsen M.R."/>
            <person name="Sondergaard T.E."/>
            <person name="Sorensen J.L."/>
            <person name="Fitzpatrick D.A."/>
            <person name="Frisvad J.C."/>
            <person name="Nielsen K.L."/>
        </authorList>
    </citation>
    <scope>NUCLEOTIDE SEQUENCE [LARGE SCALE GENOMIC DNA]</scope>
    <source>
        <strain evidence="2 3">IBT 3361</strain>
    </source>
</reference>
<evidence type="ECO:0000313" key="3">
    <source>
        <dbReference type="Proteomes" id="UP001220256"/>
    </source>
</evidence>
<keyword evidence="3" id="KW-1185">Reference proteome</keyword>
<name>A0ABQ8WWE2_PENCH</name>
<accession>A0ABQ8WWE2</accession>
<evidence type="ECO:0000256" key="1">
    <source>
        <dbReference type="SAM" id="MobiDB-lite"/>
    </source>
</evidence>
<feature type="region of interest" description="Disordered" evidence="1">
    <location>
        <begin position="22"/>
        <end position="51"/>
    </location>
</feature>
<gene>
    <name evidence="2" type="ORF">N7505_001343</name>
</gene>